<evidence type="ECO:0000256" key="6">
    <source>
        <dbReference type="ARBA" id="ARBA00022989"/>
    </source>
</evidence>
<dbReference type="InterPro" id="IPR027304">
    <property type="entry name" value="Trigger_fact/SurA_dom_sf"/>
</dbReference>
<keyword evidence="8" id="KW-0143">Chaperone</keyword>
<evidence type="ECO:0000256" key="5">
    <source>
        <dbReference type="ARBA" id="ARBA00022692"/>
    </source>
</evidence>
<evidence type="ECO:0000256" key="7">
    <source>
        <dbReference type="ARBA" id="ARBA00023136"/>
    </source>
</evidence>
<dbReference type="Gene3D" id="3.10.50.40">
    <property type="match status" value="1"/>
</dbReference>
<evidence type="ECO:0000256" key="8">
    <source>
        <dbReference type="ARBA" id="ARBA00023186"/>
    </source>
</evidence>
<feature type="domain" description="PpiC" evidence="14">
    <location>
        <begin position="242"/>
        <end position="368"/>
    </location>
</feature>
<dbReference type="SUPFAM" id="SSF54534">
    <property type="entry name" value="FKBP-like"/>
    <property type="match status" value="1"/>
</dbReference>
<protein>
    <recommendedName>
        <fullName evidence="2">Parvulin-like PPIase</fullName>
    </recommendedName>
    <alternativeName>
        <fullName evidence="9">Peptidyl-prolyl cis-trans isomerase plp</fullName>
    </alternativeName>
    <alternativeName>
        <fullName evidence="12">Periplasmic chaperone PpiD</fullName>
    </alternativeName>
    <alternativeName>
        <fullName evidence="13">Periplasmic folding chaperone</fullName>
    </alternativeName>
    <alternativeName>
        <fullName evidence="10">Rotamase plp</fullName>
    </alternativeName>
</protein>
<keyword evidence="4" id="KW-0997">Cell inner membrane</keyword>
<dbReference type="PANTHER" id="PTHR47529">
    <property type="entry name" value="PEPTIDYL-PROLYL CIS-TRANS ISOMERASE D"/>
    <property type="match status" value="1"/>
</dbReference>
<dbReference type="EMBL" id="JAEMUK010000008">
    <property type="protein sequence ID" value="MBJ7542870.1"/>
    <property type="molecule type" value="Genomic_DNA"/>
</dbReference>
<gene>
    <name evidence="15" type="ORF">JDN41_04790</name>
</gene>
<reference evidence="15 16" key="1">
    <citation type="submission" date="2020-12" db="EMBL/GenBank/DDBJ databases">
        <title>Revised draft genomes of Rhodomicrobium vannielii ATCC 17100 and Rhodomicrobium udaipurense JA643.</title>
        <authorList>
            <person name="Conners E.M."/>
            <person name="Davenport E.J."/>
            <person name="Bose A."/>
        </authorList>
    </citation>
    <scope>NUCLEOTIDE SEQUENCE [LARGE SCALE GENOMIC DNA]</scope>
    <source>
        <strain evidence="15 16">JA643</strain>
    </source>
</reference>
<dbReference type="InterPro" id="IPR000297">
    <property type="entry name" value="PPIase_PpiC"/>
</dbReference>
<proteinExistence type="inferred from homology"/>
<evidence type="ECO:0000256" key="10">
    <source>
        <dbReference type="ARBA" id="ARBA00031484"/>
    </source>
</evidence>
<evidence type="ECO:0000256" key="11">
    <source>
        <dbReference type="ARBA" id="ARBA00038408"/>
    </source>
</evidence>
<dbReference type="AlphaFoldDB" id="A0A8I1GGE2"/>
<dbReference type="Pfam" id="PF13145">
    <property type="entry name" value="Rotamase_2"/>
    <property type="match status" value="1"/>
</dbReference>
<dbReference type="SUPFAM" id="SSF109998">
    <property type="entry name" value="Triger factor/SurA peptide-binding domain-like"/>
    <property type="match status" value="1"/>
</dbReference>
<evidence type="ECO:0000313" key="16">
    <source>
        <dbReference type="Proteomes" id="UP000623250"/>
    </source>
</evidence>
<dbReference type="Gene3D" id="1.10.4030.10">
    <property type="entry name" value="Porin chaperone SurA, peptide-binding domain"/>
    <property type="match status" value="1"/>
</dbReference>
<dbReference type="InterPro" id="IPR052029">
    <property type="entry name" value="PpiD_chaperone"/>
</dbReference>
<evidence type="ECO:0000256" key="9">
    <source>
        <dbReference type="ARBA" id="ARBA00030642"/>
    </source>
</evidence>
<dbReference type="GO" id="GO:0005886">
    <property type="term" value="C:plasma membrane"/>
    <property type="evidence" value="ECO:0007669"/>
    <property type="project" value="UniProtKB-SubCell"/>
</dbReference>
<evidence type="ECO:0000313" key="15">
    <source>
        <dbReference type="EMBL" id="MBJ7542870.1"/>
    </source>
</evidence>
<evidence type="ECO:0000256" key="13">
    <source>
        <dbReference type="ARBA" id="ARBA00042775"/>
    </source>
</evidence>
<keyword evidence="16" id="KW-1185">Reference proteome</keyword>
<dbReference type="GO" id="GO:0003755">
    <property type="term" value="F:peptidyl-prolyl cis-trans isomerase activity"/>
    <property type="evidence" value="ECO:0007669"/>
    <property type="project" value="InterPro"/>
</dbReference>
<keyword evidence="3" id="KW-1003">Cell membrane</keyword>
<evidence type="ECO:0000256" key="12">
    <source>
        <dbReference type="ARBA" id="ARBA00040743"/>
    </source>
</evidence>
<evidence type="ECO:0000256" key="1">
    <source>
        <dbReference type="ARBA" id="ARBA00004382"/>
    </source>
</evidence>
<sequence>MHMLRKVAVFIMFAILIGAFAISMGGNYYGDRERRQSVATVGSASISPEDFRRAYQRVLENVSQQAGRRISPAEAQAFGLPNRVLQGLIQDAALDLEAKELGVGLSEEGVRRGITSLEVFQDKGVFSADKYHRFLQNIGYTAPFFEQEYKGDLIRRQLRGVFDGSGVVPKALLEAYNKYGNEQRTLAYFTLTPEAAGAVPAPTEAELQAFYEDRKPQFMTPELRKVSALAISPQTVAKSLTIPDEDLKAEYAAKASVYSVPERRKLEIVPFKTRADADAAYAKLKSGSRDLLGVAKDAGFTQPEIDAGVVSRKELADRFGINDAIVKEAFSTEKGWTSRPVDGPVSTVIMRVLEVVPGQERGFAEVKDQIRADLAKTRAQSEFQRLIKAFEEDRSTGIPLADSAKKLNLPLEEVTIDRSAKDADGKPATVSVVPAAQLADAAFKSDVGVENEAIRLQGGGYAWFEVADVVKPRQKPLEEVKGEVEAAWRADQVRDRLASRARDLVARLDKGEAIDAVAKSVGATVKTSQPLKRNGKEDGVPPPAIAQAFTLPEGGAGSAGAENGTSRAVFQVAKITQPGPLAEDQAKGLEQQLAGAISDDNFSGFLNRITTASPISIDRKAFANVSGGAYDGE</sequence>
<dbReference type="Proteomes" id="UP000623250">
    <property type="component" value="Unassembled WGS sequence"/>
</dbReference>
<dbReference type="PANTHER" id="PTHR47529:SF1">
    <property type="entry name" value="PERIPLASMIC CHAPERONE PPID"/>
    <property type="match status" value="1"/>
</dbReference>
<organism evidence="15 16">
    <name type="scientific">Rhodomicrobium udaipurense</name>
    <dbReference type="NCBI Taxonomy" id="1202716"/>
    <lineage>
        <taxon>Bacteria</taxon>
        <taxon>Pseudomonadati</taxon>
        <taxon>Pseudomonadota</taxon>
        <taxon>Alphaproteobacteria</taxon>
        <taxon>Hyphomicrobiales</taxon>
        <taxon>Hyphomicrobiaceae</taxon>
        <taxon>Rhodomicrobium</taxon>
    </lineage>
</organism>
<name>A0A8I1GGE2_9HYPH</name>
<comment type="caution">
    <text evidence="15">The sequence shown here is derived from an EMBL/GenBank/DDBJ whole genome shotgun (WGS) entry which is preliminary data.</text>
</comment>
<comment type="similarity">
    <text evidence="11">Belongs to the PpiD chaperone family.</text>
</comment>
<evidence type="ECO:0000256" key="3">
    <source>
        <dbReference type="ARBA" id="ARBA00022475"/>
    </source>
</evidence>
<dbReference type="InterPro" id="IPR046357">
    <property type="entry name" value="PPIase_dom_sf"/>
</dbReference>
<evidence type="ECO:0000256" key="4">
    <source>
        <dbReference type="ARBA" id="ARBA00022519"/>
    </source>
</evidence>
<evidence type="ECO:0000256" key="2">
    <source>
        <dbReference type="ARBA" id="ARBA00018370"/>
    </source>
</evidence>
<keyword evidence="5" id="KW-0812">Transmembrane</keyword>
<evidence type="ECO:0000259" key="14">
    <source>
        <dbReference type="Pfam" id="PF13145"/>
    </source>
</evidence>
<comment type="subcellular location">
    <subcellularLocation>
        <location evidence="1">Cell inner membrane</location>
        <topology evidence="1">Single-pass type II membrane protein</topology>
        <orientation evidence="1">Periplasmic side</orientation>
    </subcellularLocation>
</comment>
<keyword evidence="6" id="KW-1133">Transmembrane helix</keyword>
<dbReference type="Pfam" id="PF13624">
    <property type="entry name" value="SurA_N_3"/>
    <property type="match status" value="1"/>
</dbReference>
<dbReference type="RefSeq" id="WP_037240499.1">
    <property type="nucleotide sequence ID" value="NZ_JAEMUK010000008.1"/>
</dbReference>
<keyword evidence="7" id="KW-0472">Membrane</keyword>
<accession>A0A8I1GGE2</accession>